<sequence length="525" mass="57791">MKKKIRSLSFSILAALIGVIGCANAQISQPDLLITGAKVFIDKETGFKNLDVGVKNDKIMFLGNAASQNFKTTNIIKAEGKILSPGFIDPHTHLSYDLSREDRKANLPYLMQGVTTIVTGNDGSSPLPIGEKLDEWQKNGIGTNAALLVGHGSVRKEVLGLKDVQPNDQELNKMKDLVAKAMQDGAYGISTGLFYSPGSYSETKEIIELSKVASEYGGIYDTHMRDESSYTIGLIKSVEEILEIAEKADIPVHISHIKALGKDVWGKSAKVIKMVEEAQEKGLEVTANQYPYPASRTNLIAAVIPRWAEDGGYDSLLKRFQDKTIQDSLQAGIKENIRRRGGPETLIFSSAEDEKLNGLSLEEIAENWELTPTEAVIKALKADGEIRVVSYNMTEEDLNAFMQQDWVMTGSDGTPGHPRKYGSFSTKMRKYYKEDGIIDLPFLLHNQSVQVAETFGFEKRGKIEEGNYADLILFDPDKVIDHATFDEPSKLASGMSLVIVNGEIAVKDGEFTGKLPGKALRHINK</sequence>
<accession>A0ABU3D8V8</accession>
<proteinExistence type="predicted"/>
<dbReference type="InterPro" id="IPR013108">
    <property type="entry name" value="Amidohydro_3"/>
</dbReference>
<feature type="chain" id="PRO_5046589778" evidence="1">
    <location>
        <begin position="26"/>
        <end position="525"/>
    </location>
</feature>
<dbReference type="PANTHER" id="PTHR11647:SF1">
    <property type="entry name" value="COLLAPSIN RESPONSE MEDIATOR PROTEIN"/>
    <property type="match status" value="1"/>
</dbReference>
<feature type="domain" description="Amidohydrolase 3" evidence="2">
    <location>
        <begin position="75"/>
        <end position="505"/>
    </location>
</feature>
<evidence type="ECO:0000259" key="2">
    <source>
        <dbReference type="Pfam" id="PF07969"/>
    </source>
</evidence>
<protein>
    <submittedName>
        <fullName evidence="3">Amidohydrolase family protein</fullName>
    </submittedName>
</protein>
<dbReference type="PROSITE" id="PS51257">
    <property type="entry name" value="PROKAR_LIPOPROTEIN"/>
    <property type="match status" value="1"/>
</dbReference>
<gene>
    <name evidence="3" type="ORF">RM539_15385</name>
</gene>
<dbReference type="Proteomes" id="UP001262582">
    <property type="component" value="Unassembled WGS sequence"/>
</dbReference>
<keyword evidence="4" id="KW-1185">Reference proteome</keyword>
<name>A0ABU3D8V8_9FLAO</name>
<evidence type="ECO:0000313" key="3">
    <source>
        <dbReference type="EMBL" id="MDT0677966.1"/>
    </source>
</evidence>
<feature type="signal peptide" evidence="1">
    <location>
        <begin position="1"/>
        <end position="25"/>
    </location>
</feature>
<dbReference type="Pfam" id="PF07969">
    <property type="entry name" value="Amidohydro_3"/>
    <property type="match status" value="1"/>
</dbReference>
<reference evidence="3 4" key="1">
    <citation type="submission" date="2023-09" db="EMBL/GenBank/DDBJ databases">
        <authorList>
            <person name="Rey-Velasco X."/>
        </authorList>
    </citation>
    <scope>NUCLEOTIDE SEQUENCE [LARGE SCALE GENOMIC DNA]</scope>
    <source>
        <strain evidence="3 4">F117</strain>
    </source>
</reference>
<dbReference type="PANTHER" id="PTHR11647">
    <property type="entry name" value="HYDRANTOINASE/DIHYDROPYRIMIDINASE FAMILY MEMBER"/>
    <property type="match status" value="1"/>
</dbReference>
<dbReference type="RefSeq" id="WP_311504307.1">
    <property type="nucleotide sequence ID" value="NZ_JAVRHK010000014.1"/>
</dbReference>
<evidence type="ECO:0000313" key="4">
    <source>
        <dbReference type="Proteomes" id="UP001262582"/>
    </source>
</evidence>
<comment type="caution">
    <text evidence="3">The sequence shown here is derived from an EMBL/GenBank/DDBJ whole genome shotgun (WGS) entry which is preliminary data.</text>
</comment>
<dbReference type="Gene3D" id="3.20.20.140">
    <property type="entry name" value="Metal-dependent hydrolases"/>
    <property type="match status" value="2"/>
</dbReference>
<organism evidence="3 4">
    <name type="scientific">Autumnicola musiva</name>
    <dbReference type="NCBI Taxonomy" id="3075589"/>
    <lineage>
        <taxon>Bacteria</taxon>
        <taxon>Pseudomonadati</taxon>
        <taxon>Bacteroidota</taxon>
        <taxon>Flavobacteriia</taxon>
        <taxon>Flavobacteriales</taxon>
        <taxon>Flavobacteriaceae</taxon>
        <taxon>Autumnicola</taxon>
    </lineage>
</organism>
<dbReference type="SUPFAM" id="SSF51338">
    <property type="entry name" value="Composite domain of metallo-dependent hydrolases"/>
    <property type="match status" value="1"/>
</dbReference>
<dbReference type="SUPFAM" id="SSF51556">
    <property type="entry name" value="Metallo-dependent hydrolases"/>
    <property type="match status" value="1"/>
</dbReference>
<dbReference type="InterPro" id="IPR032466">
    <property type="entry name" value="Metal_Hydrolase"/>
</dbReference>
<dbReference type="EMBL" id="JAVRHK010000014">
    <property type="protein sequence ID" value="MDT0677966.1"/>
    <property type="molecule type" value="Genomic_DNA"/>
</dbReference>
<keyword evidence="1" id="KW-0732">Signal</keyword>
<evidence type="ECO:0000256" key="1">
    <source>
        <dbReference type="SAM" id="SignalP"/>
    </source>
</evidence>
<dbReference type="InterPro" id="IPR011059">
    <property type="entry name" value="Metal-dep_hydrolase_composite"/>
</dbReference>
<dbReference type="InterPro" id="IPR050378">
    <property type="entry name" value="Metallo-dep_Hydrolases_sf"/>
</dbReference>